<comment type="catalytic activity">
    <reaction evidence="13 14">
        <text>UDP-N-acetyl-alpha-D-muramate + L-alanine + ATP = UDP-N-acetyl-alpha-D-muramoyl-L-alanine + ADP + phosphate + H(+)</text>
        <dbReference type="Rhea" id="RHEA:23372"/>
        <dbReference type="ChEBI" id="CHEBI:15378"/>
        <dbReference type="ChEBI" id="CHEBI:30616"/>
        <dbReference type="ChEBI" id="CHEBI:43474"/>
        <dbReference type="ChEBI" id="CHEBI:57972"/>
        <dbReference type="ChEBI" id="CHEBI:70757"/>
        <dbReference type="ChEBI" id="CHEBI:83898"/>
        <dbReference type="ChEBI" id="CHEBI:456216"/>
        <dbReference type="EC" id="6.3.2.8"/>
    </reaction>
</comment>
<reference evidence="18 19" key="1">
    <citation type="journal article" date="2000" name="Mar. Ecol. Prog. Ser.">
        <title>Phylogenetic characterization of endosymbionts in three hydrothermal vent mussels: influence on host distributions.</title>
        <authorList>
            <person name="Fujiwara Y."/>
            <person name="Takai K."/>
            <person name="Uematsu K."/>
            <person name="Tsuchida S."/>
            <person name="Hunt J.C."/>
            <person name="Hashimoto J."/>
        </authorList>
    </citation>
    <scope>NUCLEOTIDE SEQUENCE [LARGE SCALE GENOMIC DNA]</scope>
    <source>
        <strain evidence="18 19">Myojin Knoll</strain>
    </source>
</reference>
<dbReference type="RefSeq" id="WP_066044981.1">
    <property type="nucleotide sequence ID" value="NZ_AP013042.1"/>
</dbReference>
<dbReference type="GO" id="GO:0008763">
    <property type="term" value="F:UDP-N-acetylmuramate-L-alanine ligase activity"/>
    <property type="evidence" value="ECO:0007669"/>
    <property type="project" value="UniProtKB-UniRule"/>
</dbReference>
<evidence type="ECO:0000256" key="13">
    <source>
        <dbReference type="ARBA" id="ARBA00047833"/>
    </source>
</evidence>
<evidence type="ECO:0000259" key="15">
    <source>
        <dbReference type="Pfam" id="PF01225"/>
    </source>
</evidence>
<evidence type="ECO:0000256" key="5">
    <source>
        <dbReference type="ARBA" id="ARBA00022598"/>
    </source>
</evidence>
<dbReference type="GO" id="GO:0008360">
    <property type="term" value="P:regulation of cell shape"/>
    <property type="evidence" value="ECO:0007669"/>
    <property type="project" value="UniProtKB-KW"/>
</dbReference>
<evidence type="ECO:0000313" key="19">
    <source>
        <dbReference type="Proteomes" id="UP000067399"/>
    </source>
</evidence>
<dbReference type="NCBIfam" id="TIGR01082">
    <property type="entry name" value="murC"/>
    <property type="match status" value="1"/>
</dbReference>
<keyword evidence="7 14" id="KW-0547">Nucleotide-binding</keyword>
<dbReference type="OrthoDB" id="9804126at2"/>
<evidence type="ECO:0000256" key="8">
    <source>
        <dbReference type="ARBA" id="ARBA00022840"/>
    </source>
</evidence>
<dbReference type="SUPFAM" id="SSF53623">
    <property type="entry name" value="MurD-like peptide ligases, catalytic domain"/>
    <property type="match status" value="1"/>
</dbReference>
<proteinExistence type="inferred from homology"/>
<dbReference type="Gene3D" id="3.40.50.720">
    <property type="entry name" value="NAD(P)-binding Rossmann-like Domain"/>
    <property type="match status" value="1"/>
</dbReference>
<comment type="pathway">
    <text evidence="2 14">Cell wall biogenesis; peptidoglycan biosynthesis.</text>
</comment>
<dbReference type="GO" id="GO:0051301">
    <property type="term" value="P:cell division"/>
    <property type="evidence" value="ECO:0007669"/>
    <property type="project" value="UniProtKB-KW"/>
</dbReference>
<evidence type="ECO:0000256" key="3">
    <source>
        <dbReference type="ARBA" id="ARBA00012211"/>
    </source>
</evidence>
<keyword evidence="5 14" id="KW-0436">Ligase</keyword>
<dbReference type="Pfam" id="PF01225">
    <property type="entry name" value="Mur_ligase"/>
    <property type="match status" value="1"/>
</dbReference>
<dbReference type="InterPro" id="IPR000713">
    <property type="entry name" value="Mur_ligase_N"/>
</dbReference>
<evidence type="ECO:0000256" key="12">
    <source>
        <dbReference type="ARBA" id="ARBA00023316"/>
    </source>
</evidence>
<evidence type="ECO:0000259" key="16">
    <source>
        <dbReference type="Pfam" id="PF02875"/>
    </source>
</evidence>
<sequence>MNNLRPAFTSRIKKIHFIGIGGSGMSGIAEVLHNLDYQISGSDLIQSPITQRLQALGCKIFHQHHQDNVQNVDAVVISSAINSENPELIKARKNNIAVMPRAEMLAEIMRFRFGIAVAGTHGKTTTTSLITHILNTAKLDPTYIIGGILNSSGINAKLGESDYLVAEADESDASFLLLQPMLSVITNIDQDHMSTYDNDYNKLKDAFISFTSNLPFYGACVVCGDDIGVQSILEKISRPTVTYGFSDNVDIQAIDISQIGRKMHFEVRCHCHKNIEPFKVELNGIGKHNVLNTLAAIGVACELDIDTHLIQNALKSFSGVARRLDFHGILNIDNKKTLLFDDYGHHPNEIKAVLESLRDTYKNRRLMVIFQPHRYTRTRDLFDDFCHALSKVDALILLDVYAANEQPIANISSSTLANSIRQRSTVSPIVVKDVNEALKVLPNIVQDNDVILTLGAGNIHSLVSLLTKK</sequence>
<dbReference type="GO" id="GO:0071555">
    <property type="term" value="P:cell wall organization"/>
    <property type="evidence" value="ECO:0007669"/>
    <property type="project" value="UniProtKB-KW"/>
</dbReference>
<dbReference type="Gene3D" id="3.90.190.20">
    <property type="entry name" value="Mur ligase, C-terminal domain"/>
    <property type="match status" value="1"/>
</dbReference>
<dbReference type="InterPro" id="IPR004101">
    <property type="entry name" value="Mur_ligase_C"/>
</dbReference>
<dbReference type="InterPro" id="IPR005758">
    <property type="entry name" value="UDP-N-AcMur_Ala_ligase_MurC"/>
</dbReference>
<keyword evidence="8 14" id="KW-0067">ATP-binding</keyword>
<comment type="function">
    <text evidence="14">Cell wall formation.</text>
</comment>
<evidence type="ECO:0000256" key="11">
    <source>
        <dbReference type="ARBA" id="ARBA00023306"/>
    </source>
</evidence>
<dbReference type="STRING" id="1303921.BSEPE_1111"/>
<dbReference type="EC" id="6.3.2.8" evidence="3 14"/>
<dbReference type="InterPro" id="IPR050061">
    <property type="entry name" value="MurCDEF_pg_biosynth"/>
</dbReference>
<keyword evidence="12 14" id="KW-0961">Cell wall biogenesis/degradation</keyword>
<comment type="similarity">
    <text evidence="14">Belongs to the MurCDEF family.</text>
</comment>
<keyword evidence="19" id="KW-1185">Reference proteome</keyword>
<dbReference type="EMBL" id="AP013042">
    <property type="protein sequence ID" value="BAS68099.1"/>
    <property type="molecule type" value="Genomic_DNA"/>
</dbReference>
<evidence type="ECO:0000256" key="9">
    <source>
        <dbReference type="ARBA" id="ARBA00022960"/>
    </source>
</evidence>
<dbReference type="PANTHER" id="PTHR43445">
    <property type="entry name" value="UDP-N-ACETYLMURAMATE--L-ALANINE LIGASE-RELATED"/>
    <property type="match status" value="1"/>
</dbReference>
<feature type="domain" description="Mur ligase central" evidence="17">
    <location>
        <begin position="117"/>
        <end position="300"/>
    </location>
</feature>
<keyword evidence="4 14" id="KW-0963">Cytoplasm</keyword>
<dbReference type="Proteomes" id="UP000067399">
    <property type="component" value="Chromosome"/>
</dbReference>
<gene>
    <name evidence="14 18" type="primary">murC</name>
    <name evidence="18" type="ORF">BSEPE_1111</name>
</gene>
<evidence type="ECO:0000256" key="10">
    <source>
        <dbReference type="ARBA" id="ARBA00022984"/>
    </source>
</evidence>
<keyword evidence="11 14" id="KW-0131">Cell cycle</keyword>
<evidence type="ECO:0000256" key="14">
    <source>
        <dbReference type="HAMAP-Rule" id="MF_00046"/>
    </source>
</evidence>
<organism evidence="18 19">
    <name type="scientific">endosymbiont of Bathymodiolus septemdierum str. Myojin knoll</name>
    <dbReference type="NCBI Taxonomy" id="1303921"/>
    <lineage>
        <taxon>Bacteria</taxon>
        <taxon>Pseudomonadati</taxon>
        <taxon>Pseudomonadota</taxon>
        <taxon>Gammaproteobacteria</taxon>
        <taxon>sulfur-oxidizing symbionts</taxon>
    </lineage>
</organism>
<dbReference type="GO" id="GO:0005737">
    <property type="term" value="C:cytoplasm"/>
    <property type="evidence" value="ECO:0007669"/>
    <property type="project" value="UniProtKB-SubCell"/>
</dbReference>
<dbReference type="HAMAP" id="MF_00046">
    <property type="entry name" value="MurC"/>
    <property type="match status" value="1"/>
</dbReference>
<name>A0A0P0USG1_9GAMM</name>
<dbReference type="InterPro" id="IPR013221">
    <property type="entry name" value="Mur_ligase_cen"/>
</dbReference>
<feature type="binding site" evidence="14">
    <location>
        <begin position="119"/>
        <end position="125"/>
    </location>
    <ligand>
        <name>ATP</name>
        <dbReference type="ChEBI" id="CHEBI:30616"/>
    </ligand>
</feature>
<dbReference type="UniPathway" id="UPA00219"/>
<evidence type="ECO:0000256" key="7">
    <source>
        <dbReference type="ARBA" id="ARBA00022741"/>
    </source>
</evidence>
<dbReference type="GO" id="GO:0005524">
    <property type="term" value="F:ATP binding"/>
    <property type="evidence" value="ECO:0007669"/>
    <property type="project" value="UniProtKB-UniRule"/>
</dbReference>
<protein>
    <recommendedName>
        <fullName evidence="3 14">UDP-N-acetylmuramate--L-alanine ligase</fullName>
        <ecNumber evidence="3 14">6.3.2.8</ecNumber>
    </recommendedName>
    <alternativeName>
        <fullName evidence="14">UDP-N-acetylmuramoyl-L-alanine synthetase</fullName>
    </alternativeName>
</protein>
<reference evidence="18 19" key="2">
    <citation type="journal article" date="2016" name="ISME J.">
        <title>Heterogeneous composition of key metabolic gene clusters in a vent mussel symbiont population.</title>
        <authorList>
            <person name="Ikuta T."/>
            <person name="Takaki Y."/>
            <person name="Nagai Y."/>
            <person name="Shimamura S."/>
            <person name="Tsuda M."/>
            <person name="Kawagucci S."/>
            <person name="Aoki Y."/>
            <person name="Inoue K."/>
            <person name="Teruya M."/>
            <person name="Satou K."/>
            <person name="Teruya K."/>
            <person name="Shimoji M."/>
            <person name="Tamotsu H."/>
            <person name="Hirano T."/>
            <person name="Maruyama T."/>
            <person name="Yoshida T."/>
        </authorList>
    </citation>
    <scope>NUCLEOTIDE SEQUENCE [LARGE SCALE GENOMIC DNA]</scope>
    <source>
        <strain evidence="18 19">Myojin Knoll</strain>
    </source>
</reference>
<feature type="domain" description="Mur ligase C-terminal" evidence="16">
    <location>
        <begin position="335"/>
        <end position="457"/>
    </location>
</feature>
<dbReference type="Pfam" id="PF08245">
    <property type="entry name" value="Mur_ligase_M"/>
    <property type="match status" value="1"/>
</dbReference>
<dbReference type="InterPro" id="IPR036565">
    <property type="entry name" value="Mur-like_cat_sf"/>
</dbReference>
<dbReference type="SUPFAM" id="SSF53244">
    <property type="entry name" value="MurD-like peptide ligases, peptide-binding domain"/>
    <property type="match status" value="1"/>
</dbReference>
<dbReference type="SUPFAM" id="SSF51984">
    <property type="entry name" value="MurCD N-terminal domain"/>
    <property type="match status" value="1"/>
</dbReference>
<dbReference type="PANTHER" id="PTHR43445:SF3">
    <property type="entry name" value="UDP-N-ACETYLMURAMATE--L-ALANINE LIGASE"/>
    <property type="match status" value="1"/>
</dbReference>
<dbReference type="Gene3D" id="3.40.1190.10">
    <property type="entry name" value="Mur-like, catalytic domain"/>
    <property type="match status" value="1"/>
</dbReference>
<evidence type="ECO:0000259" key="17">
    <source>
        <dbReference type="Pfam" id="PF08245"/>
    </source>
</evidence>
<feature type="domain" description="Mur ligase N-terminal catalytic" evidence="15">
    <location>
        <begin position="14"/>
        <end position="111"/>
    </location>
</feature>
<accession>A0A0P0USG1</accession>
<dbReference type="Pfam" id="PF02875">
    <property type="entry name" value="Mur_ligase_C"/>
    <property type="match status" value="1"/>
</dbReference>
<keyword evidence="9 14" id="KW-0133">Cell shape</keyword>
<dbReference type="AlphaFoldDB" id="A0A0P0USG1"/>
<dbReference type="KEGG" id="ebh:BSEPE_1111"/>
<dbReference type="InterPro" id="IPR036615">
    <property type="entry name" value="Mur_ligase_C_dom_sf"/>
</dbReference>
<evidence type="ECO:0000256" key="2">
    <source>
        <dbReference type="ARBA" id="ARBA00004752"/>
    </source>
</evidence>
<keyword evidence="10 14" id="KW-0573">Peptidoglycan synthesis</keyword>
<comment type="subcellular location">
    <subcellularLocation>
        <location evidence="1 14">Cytoplasm</location>
    </subcellularLocation>
</comment>
<evidence type="ECO:0000313" key="18">
    <source>
        <dbReference type="EMBL" id="BAS68099.1"/>
    </source>
</evidence>
<keyword evidence="6 14" id="KW-0132">Cell division</keyword>
<evidence type="ECO:0000256" key="1">
    <source>
        <dbReference type="ARBA" id="ARBA00004496"/>
    </source>
</evidence>
<evidence type="ECO:0000256" key="6">
    <source>
        <dbReference type="ARBA" id="ARBA00022618"/>
    </source>
</evidence>
<dbReference type="GO" id="GO:0009252">
    <property type="term" value="P:peptidoglycan biosynthetic process"/>
    <property type="evidence" value="ECO:0007669"/>
    <property type="project" value="UniProtKB-UniRule"/>
</dbReference>
<evidence type="ECO:0000256" key="4">
    <source>
        <dbReference type="ARBA" id="ARBA00022490"/>
    </source>
</evidence>